<accession>A0ACB8U5M3</accession>
<protein>
    <submittedName>
        <fullName evidence="1">Uncharacterized protein</fullName>
    </submittedName>
</protein>
<dbReference type="EMBL" id="MU274910">
    <property type="protein sequence ID" value="KAI0089409.1"/>
    <property type="molecule type" value="Genomic_DNA"/>
</dbReference>
<gene>
    <name evidence="1" type="ORF">BDY19DRAFT_102256</name>
</gene>
<proteinExistence type="predicted"/>
<comment type="caution">
    <text evidence="1">The sequence shown here is derived from an EMBL/GenBank/DDBJ whole genome shotgun (WGS) entry which is preliminary data.</text>
</comment>
<dbReference type="Proteomes" id="UP001055072">
    <property type="component" value="Unassembled WGS sequence"/>
</dbReference>
<sequence length="982" mass="110534">MVNEYRANVTKTKESYRVWAANAAKVKEYHGSTMDGYWIGPFPPRMFIDSLMPIADADLEKIPTGVKFELPVRKDKKKLKKHLYKLFEATIKDRKLSPHVKFFIGSYGRPKAGHVQTVLAPEYDIRGKQSTTHESKLKNPSAIQTKKFDWSADSIMIEFKKSSSLDPLYTLDELQTMTVASEDEDGSTMSFTKTNARANRIRGQLAMYAKEAFDHQFRTHAFQLLVFGRRARFIFWDHSGAIVSDSFDYVSNSQMMVEFFWRYNHMTEQDRGRDVSVVEASEGEKKIFTEKVEQFLKDMDDPESTQRRLPHAEETLSPAFPVYKVTIVDDVSGKSEDVLIQRPFFRIHAVLGRATRGYIAYVLSSEELKFLKDTWRIEHERFVAERTLCRILEESGVPNTPRAVYGGDVKANGLHGKTRCRAWATTLTLSIRHHTLRFSHNHRLLEELLYPVNSSTSSLEFVVALRDCVLAIQGAGDLCDLLHRDISIGNVMLSGVGKAVHGILTDWDHAGKFELPADASHQKSRIGTWRFMSIALLRNSDKANDILDDFESLFWVLLYGALYCFDYGVTEKSQLDMTMFDDRVPMHHTGCKAYLGGNKKWLALSGIADWLTFSSPPLDNLIKNIAAEFQAYYNLQQFCGVDTLAVPDVSSQAPSRLTGVLVETMPDIPDLEEQPEFMREKDKAELLKQYEELRAKLSRPSFWIAVFNSALRQKGWIVDARCKDAAPPQTRKQETEATSVGQLASHRTGEQLASQDTQAVERLRKDQEKAAAKTKKAMAEADAEAKAREKAQADANAEAAARLEWENMMSDDDDEKESCIYEEDIESREDPIEVLFSPISSSDVPTHPPESTSTPDVPEQHRSTHTTSTVITGSASDALVSNRSVGSSRLKRDIDEIVTATGSGGEPSLPLPKKSRPKSRPTTAPRGKKTKPSSPKSLLLPQAATVAEAADDAKEGKANRPRRGLRKPRVVEAKPRRKVLKL</sequence>
<evidence type="ECO:0000313" key="1">
    <source>
        <dbReference type="EMBL" id="KAI0089409.1"/>
    </source>
</evidence>
<organism evidence="1 2">
    <name type="scientific">Irpex rosettiformis</name>
    <dbReference type="NCBI Taxonomy" id="378272"/>
    <lineage>
        <taxon>Eukaryota</taxon>
        <taxon>Fungi</taxon>
        <taxon>Dikarya</taxon>
        <taxon>Basidiomycota</taxon>
        <taxon>Agaricomycotina</taxon>
        <taxon>Agaricomycetes</taxon>
        <taxon>Polyporales</taxon>
        <taxon>Irpicaceae</taxon>
        <taxon>Irpex</taxon>
    </lineage>
</organism>
<evidence type="ECO:0000313" key="2">
    <source>
        <dbReference type="Proteomes" id="UP001055072"/>
    </source>
</evidence>
<name>A0ACB8U5M3_9APHY</name>
<reference evidence="1" key="1">
    <citation type="journal article" date="2021" name="Environ. Microbiol.">
        <title>Gene family expansions and transcriptome signatures uncover fungal adaptations to wood decay.</title>
        <authorList>
            <person name="Hage H."/>
            <person name="Miyauchi S."/>
            <person name="Viragh M."/>
            <person name="Drula E."/>
            <person name="Min B."/>
            <person name="Chaduli D."/>
            <person name="Navarro D."/>
            <person name="Favel A."/>
            <person name="Norest M."/>
            <person name="Lesage-Meessen L."/>
            <person name="Balint B."/>
            <person name="Merenyi Z."/>
            <person name="de Eugenio L."/>
            <person name="Morin E."/>
            <person name="Martinez A.T."/>
            <person name="Baldrian P."/>
            <person name="Stursova M."/>
            <person name="Martinez M.J."/>
            <person name="Novotny C."/>
            <person name="Magnuson J.K."/>
            <person name="Spatafora J.W."/>
            <person name="Maurice S."/>
            <person name="Pangilinan J."/>
            <person name="Andreopoulos W."/>
            <person name="LaButti K."/>
            <person name="Hundley H."/>
            <person name="Na H."/>
            <person name="Kuo A."/>
            <person name="Barry K."/>
            <person name="Lipzen A."/>
            <person name="Henrissat B."/>
            <person name="Riley R."/>
            <person name="Ahrendt S."/>
            <person name="Nagy L.G."/>
            <person name="Grigoriev I.V."/>
            <person name="Martin F."/>
            <person name="Rosso M.N."/>
        </authorList>
    </citation>
    <scope>NUCLEOTIDE SEQUENCE</scope>
    <source>
        <strain evidence="1">CBS 384.51</strain>
    </source>
</reference>
<keyword evidence="2" id="KW-1185">Reference proteome</keyword>